<dbReference type="AlphaFoldDB" id="A0A1G2HWA1"/>
<dbReference type="InterPro" id="IPR037523">
    <property type="entry name" value="VOC_core"/>
</dbReference>
<proteinExistence type="predicted"/>
<comment type="caution">
    <text evidence="3">The sequence shown here is derived from an EMBL/GenBank/DDBJ whole genome shotgun (WGS) entry which is preliminary data.</text>
</comment>
<keyword evidence="1" id="KW-0479">Metal-binding</keyword>
<protein>
    <recommendedName>
        <fullName evidence="2">VOC domain-containing protein</fullName>
    </recommendedName>
</protein>
<feature type="domain" description="VOC" evidence="2">
    <location>
        <begin position="5"/>
        <end position="122"/>
    </location>
</feature>
<dbReference type="InterPro" id="IPR029068">
    <property type="entry name" value="Glyas_Bleomycin-R_OHBP_Dase"/>
</dbReference>
<gene>
    <name evidence="3" type="ORF">A2822_00585</name>
</gene>
<evidence type="ECO:0000259" key="2">
    <source>
        <dbReference type="PROSITE" id="PS51819"/>
    </source>
</evidence>
<dbReference type="PANTHER" id="PTHR36113">
    <property type="entry name" value="LYASE, PUTATIVE-RELATED-RELATED"/>
    <property type="match status" value="1"/>
</dbReference>
<dbReference type="PROSITE" id="PS51819">
    <property type="entry name" value="VOC"/>
    <property type="match status" value="1"/>
</dbReference>
<dbReference type="PANTHER" id="PTHR36113:SF6">
    <property type="entry name" value="FOSFOMYCIN RESISTANCE PROTEIN FOSX"/>
    <property type="match status" value="1"/>
</dbReference>
<name>A0A1G2HWA1_9BACT</name>
<dbReference type="Pfam" id="PF00903">
    <property type="entry name" value="Glyoxalase"/>
    <property type="match status" value="1"/>
</dbReference>
<evidence type="ECO:0000256" key="1">
    <source>
        <dbReference type="ARBA" id="ARBA00022723"/>
    </source>
</evidence>
<organism evidence="3 4">
    <name type="scientific">Candidatus Staskawiczbacteria bacterium RIFCSPHIGHO2_01_FULL_41_41</name>
    <dbReference type="NCBI Taxonomy" id="1802203"/>
    <lineage>
        <taxon>Bacteria</taxon>
        <taxon>Candidatus Staskawicziibacteriota</taxon>
    </lineage>
</organism>
<dbReference type="EMBL" id="MHOP01000002">
    <property type="protein sequence ID" value="OGZ66679.1"/>
    <property type="molecule type" value="Genomic_DNA"/>
</dbReference>
<dbReference type="InterPro" id="IPR004360">
    <property type="entry name" value="Glyas_Fos-R_dOase_dom"/>
</dbReference>
<evidence type="ECO:0000313" key="4">
    <source>
        <dbReference type="Proteomes" id="UP000178774"/>
    </source>
</evidence>
<dbReference type="Gene3D" id="3.10.180.10">
    <property type="entry name" value="2,3-Dihydroxybiphenyl 1,2-Dioxygenase, domain 1"/>
    <property type="match status" value="1"/>
</dbReference>
<accession>A0A1G2HWA1</accession>
<dbReference type="CDD" id="cd06587">
    <property type="entry name" value="VOC"/>
    <property type="match status" value="1"/>
</dbReference>
<sequence>MIPKYIDHIVLIVKDVNKTSEFYIKFLGKPELKNDEEVAFKIGETKLFFVLPLKEYKLNDKDSYSLNHLSFGVTSTEELREFEQVLNNAKIPNKGIRIDKYGKKEYVSFDDPDGYRIEFYNRPIEKDNATQ</sequence>
<dbReference type="GO" id="GO:0046872">
    <property type="term" value="F:metal ion binding"/>
    <property type="evidence" value="ECO:0007669"/>
    <property type="project" value="UniProtKB-KW"/>
</dbReference>
<evidence type="ECO:0000313" key="3">
    <source>
        <dbReference type="EMBL" id="OGZ66679.1"/>
    </source>
</evidence>
<dbReference type="InterPro" id="IPR051332">
    <property type="entry name" value="Fosfomycin_Res_Enzymes"/>
</dbReference>
<dbReference type="Proteomes" id="UP000178774">
    <property type="component" value="Unassembled WGS sequence"/>
</dbReference>
<reference evidence="3 4" key="1">
    <citation type="journal article" date="2016" name="Nat. Commun.">
        <title>Thousands of microbial genomes shed light on interconnected biogeochemical processes in an aquifer system.</title>
        <authorList>
            <person name="Anantharaman K."/>
            <person name="Brown C.T."/>
            <person name="Hug L.A."/>
            <person name="Sharon I."/>
            <person name="Castelle C.J."/>
            <person name="Probst A.J."/>
            <person name="Thomas B.C."/>
            <person name="Singh A."/>
            <person name="Wilkins M.J."/>
            <person name="Karaoz U."/>
            <person name="Brodie E.L."/>
            <person name="Williams K.H."/>
            <person name="Hubbard S.S."/>
            <person name="Banfield J.F."/>
        </authorList>
    </citation>
    <scope>NUCLEOTIDE SEQUENCE [LARGE SCALE GENOMIC DNA]</scope>
</reference>
<dbReference type="SUPFAM" id="SSF54593">
    <property type="entry name" value="Glyoxalase/Bleomycin resistance protein/Dihydroxybiphenyl dioxygenase"/>
    <property type="match status" value="1"/>
</dbReference>